<feature type="transmembrane region" description="Helical" evidence="11">
    <location>
        <begin position="707"/>
        <end position="729"/>
    </location>
</feature>
<dbReference type="NCBIfam" id="TIGR01525">
    <property type="entry name" value="ATPase-IB_hvy"/>
    <property type="match status" value="1"/>
</dbReference>
<dbReference type="EMBL" id="SNRX01000001">
    <property type="protein sequence ID" value="KAA6303685.1"/>
    <property type="molecule type" value="Genomic_DNA"/>
</dbReference>
<dbReference type="InterPro" id="IPR027256">
    <property type="entry name" value="P-typ_ATPase_IB"/>
</dbReference>
<evidence type="ECO:0000256" key="10">
    <source>
        <dbReference type="ARBA" id="ARBA00023136"/>
    </source>
</evidence>
<dbReference type="AlphaFoldDB" id="A0A5M8P570"/>
<dbReference type="FunFam" id="2.70.150.10:FF:000002">
    <property type="entry name" value="Copper-transporting ATPase 1, putative"/>
    <property type="match status" value="1"/>
</dbReference>
<dbReference type="InterPro" id="IPR023214">
    <property type="entry name" value="HAD_sf"/>
</dbReference>
<evidence type="ECO:0000313" key="14">
    <source>
        <dbReference type="Proteomes" id="UP000324575"/>
    </source>
</evidence>
<dbReference type="SUPFAM" id="SSF55008">
    <property type="entry name" value="HMA, heavy metal-associated domain"/>
    <property type="match status" value="1"/>
</dbReference>
<dbReference type="Gene3D" id="3.40.1110.10">
    <property type="entry name" value="Calcium-transporting ATPase, cytoplasmic domain N"/>
    <property type="match status" value="1"/>
</dbReference>
<evidence type="ECO:0000256" key="7">
    <source>
        <dbReference type="ARBA" id="ARBA00022840"/>
    </source>
</evidence>
<dbReference type="InterPro" id="IPR001757">
    <property type="entry name" value="P_typ_ATPase"/>
</dbReference>
<dbReference type="Pfam" id="PF00403">
    <property type="entry name" value="HMA"/>
    <property type="match status" value="1"/>
</dbReference>
<evidence type="ECO:0000256" key="4">
    <source>
        <dbReference type="ARBA" id="ARBA00022692"/>
    </source>
</evidence>
<dbReference type="InterPro" id="IPR044492">
    <property type="entry name" value="P_typ_ATPase_HD_dom"/>
</dbReference>
<evidence type="ECO:0000259" key="12">
    <source>
        <dbReference type="PROSITE" id="PS50846"/>
    </source>
</evidence>
<feature type="domain" description="HMA" evidence="12">
    <location>
        <begin position="3"/>
        <end position="69"/>
    </location>
</feature>
<dbReference type="PROSITE" id="PS50846">
    <property type="entry name" value="HMA_2"/>
    <property type="match status" value="1"/>
</dbReference>
<protein>
    <submittedName>
        <fullName evidence="13">Putative copper-transporting ATPase PacS</fullName>
    </submittedName>
</protein>
<keyword evidence="3" id="KW-0813">Transport</keyword>
<keyword evidence="9 11" id="KW-1133">Transmembrane helix</keyword>
<dbReference type="InterPro" id="IPR023299">
    <property type="entry name" value="ATPase_P-typ_cyto_dom_N"/>
</dbReference>
<feature type="transmembrane region" description="Helical" evidence="11">
    <location>
        <begin position="99"/>
        <end position="119"/>
    </location>
</feature>
<keyword evidence="7 11" id="KW-0067">ATP-binding</keyword>
<dbReference type="Gene3D" id="2.70.150.10">
    <property type="entry name" value="Calcium-transporting ATPase, cytoplasmic transduction domain A"/>
    <property type="match status" value="1"/>
</dbReference>
<comment type="caution">
    <text evidence="13">The sequence shown here is derived from an EMBL/GenBank/DDBJ whole genome shotgun (WGS) entry which is preliminary data.</text>
</comment>
<keyword evidence="10 11" id="KW-0472">Membrane</keyword>
<reference evidence="13 14" key="1">
    <citation type="submission" date="2019-03" db="EMBL/GenBank/DDBJ databases">
        <title>Single cell metagenomics reveals metabolic interactions within the superorganism composed of flagellate Streblomastix strix and complex community of Bacteroidetes bacteria on its surface.</title>
        <authorList>
            <person name="Treitli S.C."/>
            <person name="Kolisko M."/>
            <person name="Husnik F."/>
            <person name="Keeling P."/>
            <person name="Hampl V."/>
        </authorList>
    </citation>
    <scope>NUCLEOTIDE SEQUENCE [LARGE SCALE GENOMIC DNA]</scope>
    <source>
        <strain evidence="13">St1</strain>
    </source>
</reference>
<dbReference type="GO" id="GO:0005886">
    <property type="term" value="C:plasma membrane"/>
    <property type="evidence" value="ECO:0007669"/>
    <property type="project" value="UniProtKB-SubCell"/>
</dbReference>
<dbReference type="SFLD" id="SFLDS00003">
    <property type="entry name" value="Haloacid_Dehalogenase"/>
    <property type="match status" value="1"/>
</dbReference>
<dbReference type="GO" id="GO:0005507">
    <property type="term" value="F:copper ion binding"/>
    <property type="evidence" value="ECO:0007669"/>
    <property type="project" value="TreeGrafter"/>
</dbReference>
<evidence type="ECO:0000256" key="2">
    <source>
        <dbReference type="ARBA" id="ARBA00006024"/>
    </source>
</evidence>
<dbReference type="GO" id="GO:0016887">
    <property type="term" value="F:ATP hydrolysis activity"/>
    <property type="evidence" value="ECO:0007669"/>
    <property type="project" value="InterPro"/>
</dbReference>
<feature type="transmembrane region" description="Helical" evidence="11">
    <location>
        <begin position="159"/>
        <end position="185"/>
    </location>
</feature>
<dbReference type="Gene3D" id="3.40.50.1000">
    <property type="entry name" value="HAD superfamily/HAD-like"/>
    <property type="match status" value="1"/>
</dbReference>
<dbReference type="SUPFAM" id="SSF81665">
    <property type="entry name" value="Calcium ATPase, transmembrane domain M"/>
    <property type="match status" value="1"/>
</dbReference>
<feature type="transmembrane region" description="Helical" evidence="11">
    <location>
        <begin position="344"/>
        <end position="366"/>
    </location>
</feature>
<dbReference type="GO" id="GO:0012505">
    <property type="term" value="C:endomembrane system"/>
    <property type="evidence" value="ECO:0007669"/>
    <property type="project" value="UniProtKB-SubCell"/>
</dbReference>
<dbReference type="PANTHER" id="PTHR43520">
    <property type="entry name" value="ATP7, ISOFORM B"/>
    <property type="match status" value="1"/>
</dbReference>
<keyword evidence="11" id="KW-1003">Cell membrane</keyword>
<accession>A0A5M8P570</accession>
<dbReference type="GO" id="GO:0055070">
    <property type="term" value="P:copper ion homeostasis"/>
    <property type="evidence" value="ECO:0007669"/>
    <property type="project" value="TreeGrafter"/>
</dbReference>
<dbReference type="InterPro" id="IPR018303">
    <property type="entry name" value="ATPase_P-typ_P_site"/>
</dbReference>
<organism evidence="13 14">
    <name type="scientific">Candidatus Ordinivivax streblomastigis</name>
    <dbReference type="NCBI Taxonomy" id="2540710"/>
    <lineage>
        <taxon>Bacteria</taxon>
        <taxon>Pseudomonadati</taxon>
        <taxon>Bacteroidota</taxon>
        <taxon>Bacteroidia</taxon>
        <taxon>Bacteroidales</taxon>
        <taxon>Candidatus Ordinivivax</taxon>
    </lineage>
</organism>
<keyword evidence="8" id="KW-1278">Translocase</keyword>
<dbReference type="NCBIfam" id="TIGR01494">
    <property type="entry name" value="ATPase_P-type"/>
    <property type="match status" value="1"/>
</dbReference>
<evidence type="ECO:0000256" key="1">
    <source>
        <dbReference type="ARBA" id="ARBA00004127"/>
    </source>
</evidence>
<dbReference type="InterPro" id="IPR036163">
    <property type="entry name" value="HMA_dom_sf"/>
</dbReference>
<dbReference type="FunFam" id="3.30.70.100:FF:000001">
    <property type="entry name" value="ATPase copper transporting beta"/>
    <property type="match status" value="1"/>
</dbReference>
<comment type="similarity">
    <text evidence="2 11">Belongs to the cation transport ATPase (P-type) (TC 3.A.3) family. Type IB subfamily.</text>
</comment>
<dbReference type="PRINTS" id="PR00119">
    <property type="entry name" value="CATATPASE"/>
</dbReference>
<dbReference type="CDD" id="cd00371">
    <property type="entry name" value="HMA"/>
    <property type="match status" value="1"/>
</dbReference>
<dbReference type="SFLD" id="SFLDG00002">
    <property type="entry name" value="C1.7:_P-type_atpase_like"/>
    <property type="match status" value="1"/>
</dbReference>
<feature type="transmembrane region" description="Helical" evidence="11">
    <location>
        <begin position="191"/>
        <end position="209"/>
    </location>
</feature>
<dbReference type="InterPro" id="IPR017969">
    <property type="entry name" value="Heavy-metal-associated_CS"/>
</dbReference>
<dbReference type="PANTHER" id="PTHR43520:SF8">
    <property type="entry name" value="P-TYPE CU(+) TRANSPORTER"/>
    <property type="match status" value="1"/>
</dbReference>
<dbReference type="NCBIfam" id="TIGR01511">
    <property type="entry name" value="ATPase-IB1_Cu"/>
    <property type="match status" value="1"/>
</dbReference>
<keyword evidence="6 11" id="KW-0547">Nucleotide-binding</keyword>
<dbReference type="SFLD" id="SFLDF00027">
    <property type="entry name" value="p-type_atpase"/>
    <property type="match status" value="1"/>
</dbReference>
<dbReference type="PRINTS" id="PR00943">
    <property type="entry name" value="CUATPASE"/>
</dbReference>
<dbReference type="CDD" id="cd02094">
    <property type="entry name" value="P-type_ATPase_Cu-like"/>
    <property type="match status" value="1"/>
</dbReference>
<dbReference type="Gene3D" id="3.30.70.100">
    <property type="match status" value="1"/>
</dbReference>
<evidence type="ECO:0000313" key="13">
    <source>
        <dbReference type="EMBL" id="KAA6303685.1"/>
    </source>
</evidence>
<dbReference type="InterPro" id="IPR023298">
    <property type="entry name" value="ATPase_P-typ_TM_dom_sf"/>
</dbReference>
<evidence type="ECO:0000256" key="9">
    <source>
        <dbReference type="ARBA" id="ARBA00022989"/>
    </source>
</evidence>
<keyword evidence="5 11" id="KW-0479">Metal-binding</keyword>
<dbReference type="SUPFAM" id="SSF81653">
    <property type="entry name" value="Calcium ATPase, transduction domain A"/>
    <property type="match status" value="1"/>
</dbReference>
<evidence type="ECO:0000256" key="3">
    <source>
        <dbReference type="ARBA" id="ARBA00022448"/>
    </source>
</evidence>
<dbReference type="GO" id="GO:0005524">
    <property type="term" value="F:ATP binding"/>
    <property type="evidence" value="ECO:0007669"/>
    <property type="project" value="UniProtKB-UniRule"/>
</dbReference>
<comment type="subcellular location">
    <subcellularLocation>
        <location evidence="11">Cell membrane</location>
    </subcellularLocation>
    <subcellularLocation>
        <location evidence="1">Endomembrane system</location>
        <topology evidence="1">Multi-pass membrane protein</topology>
    </subcellularLocation>
</comment>
<dbReference type="GO" id="GO:0043682">
    <property type="term" value="F:P-type divalent copper transporter activity"/>
    <property type="evidence" value="ECO:0007669"/>
    <property type="project" value="TreeGrafter"/>
</dbReference>
<evidence type="ECO:0000256" key="5">
    <source>
        <dbReference type="ARBA" id="ARBA00022723"/>
    </source>
</evidence>
<feature type="transmembrane region" description="Helical" evidence="11">
    <location>
        <begin position="682"/>
        <end position="701"/>
    </location>
</feature>
<gene>
    <name evidence="13" type="ORF">EZS26_000236</name>
</gene>
<feature type="transmembrane region" description="Helical" evidence="11">
    <location>
        <begin position="125"/>
        <end position="147"/>
    </location>
</feature>
<dbReference type="PROSITE" id="PS01047">
    <property type="entry name" value="HMA_1"/>
    <property type="match status" value="1"/>
</dbReference>
<name>A0A5M8P570_9BACT</name>
<feature type="transmembrane region" description="Helical" evidence="11">
    <location>
        <begin position="372"/>
        <end position="395"/>
    </location>
</feature>
<dbReference type="Pfam" id="PF00122">
    <property type="entry name" value="E1-E2_ATPase"/>
    <property type="match status" value="1"/>
</dbReference>
<dbReference type="InterPro" id="IPR059000">
    <property type="entry name" value="ATPase_P-type_domA"/>
</dbReference>
<dbReference type="InterPro" id="IPR006121">
    <property type="entry name" value="HMA_dom"/>
</dbReference>
<dbReference type="SUPFAM" id="SSF56784">
    <property type="entry name" value="HAD-like"/>
    <property type="match status" value="1"/>
</dbReference>
<dbReference type="InterPro" id="IPR008250">
    <property type="entry name" value="ATPase_P-typ_transduc_dom_A_sf"/>
</dbReference>
<dbReference type="PROSITE" id="PS00154">
    <property type="entry name" value="ATPASE_E1_E2"/>
    <property type="match status" value="1"/>
</dbReference>
<sequence>MIKKGSFPIVNMACAGCAINIQKTLKQQPGVKDATVNLAGKNAFIEYDASVTNPAQLQVAVRSIGYDLIPDFDDDPEEGGNEMLEKEEKRQYRKLKIRTITAVILSVFLIVLSMTPLMHHHTSRYLMALLATPVVFMCGRQFFTGAIKQARHKSMNMDTLVALSTSIAYLFSIFSLCFPQFWLVHGLSAEVYFETAAVIITFVLVGRLLEEKAKQKTSDSIQKLIGLRPKTATIVQPDGKIEEVPIKYIQINDIILVKSGEKIAVDGTITEGYSFVDESMITGESLPIEKKQGDSVFAGTINQHGSFNYKAVKVGHETVLAQIIRLVKEAQNSKVPLQKLADKWVAIFVPAVLTIAMISALLWLFLDSGNPLVHALLAFVTVLIIACPCALGLATPTAVMVGIGKGAELGILMKDMDSLEVLRKVNTIVLDKTGTITKGIPGVTDTKWFVPETAELRNILFSMEKMSDHPLAVEIASTLQDADLQPSIIIETKPGAGITGIIGEKRFYAGNTNLFPTIDNELTEWIDARENESKTVVLFGTDTQILAALALADEIKESSLQAIEQLHAAGLEVIMATGDNEITAKEIARQSGIKHYLAKALPNDKLHLIKEKQQEGKIVAMVGDGINDSAALAQANLSIAMGKGSDIAIEVASVTIISGDLRKITAAIHLSKDTVTTIRQNLFWAFIYNIISIPVAAGILYPVNGFLLNPMIAGAAMALSSISVVGNSLRLKWQHS</sequence>
<keyword evidence="4 11" id="KW-0812">Transmembrane</keyword>
<dbReference type="InterPro" id="IPR036412">
    <property type="entry name" value="HAD-like_sf"/>
</dbReference>
<dbReference type="Pfam" id="PF00702">
    <property type="entry name" value="Hydrolase"/>
    <property type="match status" value="1"/>
</dbReference>
<proteinExistence type="inferred from homology"/>
<evidence type="ECO:0000256" key="6">
    <source>
        <dbReference type="ARBA" id="ARBA00022741"/>
    </source>
</evidence>
<evidence type="ECO:0000256" key="11">
    <source>
        <dbReference type="RuleBase" id="RU362081"/>
    </source>
</evidence>
<evidence type="ECO:0000256" key="8">
    <source>
        <dbReference type="ARBA" id="ARBA00022967"/>
    </source>
</evidence>
<dbReference type="Proteomes" id="UP000324575">
    <property type="component" value="Unassembled WGS sequence"/>
</dbReference>